<sequence>MHAGNATDQTSVFGLFFVVIPSGIGAIPSGIGVITDVIGAMSIDNEAMGSPNVVMGSPNEVMGSPNEAMGSPNVVMGSPNVAMGSPNVAMGSPNVVMGSPNVVMGSPNVVMGSPNVVMGSPNVVMGSPNVIMGSPNVVMGSCRNKACLVCTMGSCRDVLVKRTVVILFGTLSCELPIAETRTPPIQGNFQNFLKFTEVPIVGRAYNYTKSPNSRFVSPQNDDPYAYAPKSLISMQPSGNYSIAWYDEEARKIKITSFLAADKIIGTDMTVPPNETCDYLAGFDINSKGEYIVAYMLLPTSDHGGILKICKVRSDNSVIYLREVFLGDKSNILLTQEKPVLRYNPLHSGTSRLAVGNILGQERVAFLFSYTHRTQDGDVIKDSLVILNNDGDQETLPLLFNTNSGALDFRLYKDGISLYAFIASVSSPVGVTFQKISGNVLDSRFVVHPLVPNSNPSNISFQLGDIIKTSGNAFYFIAGTSLRYDVSNDIILEAKNPRRDAVFYAFNGSNGKITNKQELTFLDTGNIANPKIAQYGPSSESVIAIWNFISTRGTTKAQIFRINSSSSQPTIFLSSTIPNEIILEPASQLVTDPLTGDVIFHVTQERIATIVCINSLNSLLSLAINSNAKSLLGADLLIRERDGFSKSLELFADSLNIYANVKTTKQIRFNSMGYFNRQSSTAFIQVCASTADFPLYGIVESEPYNVYSLLNNKTDTLTAIVDETLLIQKSLSIGDTISIGSGSFIIRGYIKKISGDNALNMLTAPRVFIPLNSTGRTKLLEYGSLVNYCTYFKFDDESKASQFIKIS</sequence>
<dbReference type="InterPro" id="IPR011049">
    <property type="entry name" value="Serralysin-like_metalloprot_C"/>
</dbReference>
<dbReference type="EMBL" id="JAEAOA010001427">
    <property type="protein sequence ID" value="KAK3582245.1"/>
    <property type="molecule type" value="Genomic_DNA"/>
</dbReference>
<dbReference type="PANTHER" id="PTHR30287">
    <property type="entry name" value="MEMBRANE COMPONENT OF PREDICTED ABC SUPERFAMILY METABOLITE UPTAKE TRANSPORTER"/>
    <property type="match status" value="1"/>
</dbReference>
<reference evidence="1" key="3">
    <citation type="submission" date="2023-05" db="EMBL/GenBank/DDBJ databases">
        <authorList>
            <person name="Smith C.H."/>
        </authorList>
    </citation>
    <scope>NUCLEOTIDE SEQUENCE</scope>
    <source>
        <strain evidence="1">CHS0354</strain>
        <tissue evidence="1">Mantle</tissue>
    </source>
</reference>
<dbReference type="Proteomes" id="UP001195483">
    <property type="component" value="Unassembled WGS sequence"/>
</dbReference>
<accession>A0AAE0RZ89</accession>
<evidence type="ECO:0000313" key="1">
    <source>
        <dbReference type="EMBL" id="KAK3582245.1"/>
    </source>
</evidence>
<dbReference type="SUPFAM" id="SSF101967">
    <property type="entry name" value="Adhesin YadA, collagen-binding domain"/>
    <property type="match status" value="1"/>
</dbReference>
<gene>
    <name evidence="1" type="ORF">CHS0354_023784</name>
</gene>
<dbReference type="Pfam" id="PF21300">
    <property type="entry name" value="LbR_Ice_bind"/>
    <property type="match status" value="1"/>
</dbReference>
<dbReference type="InterPro" id="IPR038766">
    <property type="entry name" value="Membrane_comp_ABC_pdt"/>
</dbReference>
<comment type="caution">
    <text evidence="1">The sequence shown here is derived from an EMBL/GenBank/DDBJ whole genome shotgun (WGS) entry which is preliminary data.</text>
</comment>
<evidence type="ECO:0000313" key="2">
    <source>
        <dbReference type="Proteomes" id="UP001195483"/>
    </source>
</evidence>
<dbReference type="InterPro" id="IPR048518">
    <property type="entry name" value="IBP_b_roll"/>
</dbReference>
<proteinExistence type="predicted"/>
<keyword evidence="2" id="KW-1185">Reference proteome</keyword>
<dbReference type="Gene3D" id="2.150.10.10">
    <property type="entry name" value="Serralysin-like metalloprotease, C-terminal"/>
    <property type="match status" value="1"/>
</dbReference>
<dbReference type="AlphaFoldDB" id="A0AAE0RZ89"/>
<reference evidence="1" key="2">
    <citation type="journal article" date="2021" name="Genome Biol. Evol.">
        <title>Developing a high-quality reference genome for a parasitic bivalve with doubly uniparental inheritance (Bivalvia: Unionida).</title>
        <authorList>
            <person name="Smith C.H."/>
        </authorList>
    </citation>
    <scope>NUCLEOTIDE SEQUENCE</scope>
    <source>
        <strain evidence="1">CHS0354</strain>
        <tissue evidence="1">Mantle</tissue>
    </source>
</reference>
<name>A0AAE0RZ89_9BIVA</name>
<dbReference type="GO" id="GO:0005886">
    <property type="term" value="C:plasma membrane"/>
    <property type="evidence" value="ECO:0007669"/>
    <property type="project" value="TreeGrafter"/>
</dbReference>
<reference evidence="1" key="1">
    <citation type="journal article" date="2021" name="Genome Biol. Evol.">
        <title>A High-Quality Reference Genome for a Parasitic Bivalve with Doubly Uniparental Inheritance (Bivalvia: Unionida).</title>
        <authorList>
            <person name="Smith C.H."/>
        </authorList>
    </citation>
    <scope>NUCLEOTIDE SEQUENCE</scope>
    <source>
        <strain evidence="1">CHS0354</strain>
    </source>
</reference>
<dbReference type="PANTHER" id="PTHR30287:SF1">
    <property type="entry name" value="INNER MEMBRANE PROTEIN"/>
    <property type="match status" value="1"/>
</dbReference>
<organism evidence="1 2">
    <name type="scientific">Potamilus streckersoni</name>
    <dbReference type="NCBI Taxonomy" id="2493646"/>
    <lineage>
        <taxon>Eukaryota</taxon>
        <taxon>Metazoa</taxon>
        <taxon>Spiralia</taxon>
        <taxon>Lophotrochozoa</taxon>
        <taxon>Mollusca</taxon>
        <taxon>Bivalvia</taxon>
        <taxon>Autobranchia</taxon>
        <taxon>Heteroconchia</taxon>
        <taxon>Palaeoheterodonta</taxon>
        <taxon>Unionida</taxon>
        <taxon>Unionoidea</taxon>
        <taxon>Unionidae</taxon>
        <taxon>Ambleminae</taxon>
        <taxon>Lampsilini</taxon>
        <taxon>Potamilus</taxon>
    </lineage>
</organism>
<protein>
    <submittedName>
        <fullName evidence="1">Uncharacterized protein</fullName>
    </submittedName>
</protein>